<gene>
    <name evidence="2" type="ORF">AWC14_18385</name>
</gene>
<dbReference type="Proteomes" id="UP000193487">
    <property type="component" value="Unassembled WGS sequence"/>
</dbReference>
<keyword evidence="3" id="KW-1185">Reference proteome</keyword>
<feature type="region of interest" description="Disordered" evidence="1">
    <location>
        <begin position="22"/>
        <end position="74"/>
    </location>
</feature>
<accession>A0A1X1YLB6</accession>
<evidence type="ECO:0000313" key="2">
    <source>
        <dbReference type="EMBL" id="ORW11898.1"/>
    </source>
</evidence>
<feature type="compositionally biased region" description="Low complexity" evidence="1">
    <location>
        <begin position="62"/>
        <end position="74"/>
    </location>
</feature>
<sequence length="74" mass="7541">MIVAGILYIVTTIFFAGYRIAGHHGHHGHHHGHHHPAMFHQRGPGGPQGGPGAGVPGPGQPPASIAPSTAPARP</sequence>
<proteinExistence type="predicted"/>
<name>A0A1X1YLB6_9MYCO</name>
<feature type="compositionally biased region" description="Gly residues" evidence="1">
    <location>
        <begin position="43"/>
        <end position="57"/>
    </location>
</feature>
<reference evidence="2 3" key="1">
    <citation type="submission" date="2016-01" db="EMBL/GenBank/DDBJ databases">
        <title>The new phylogeny of the genus Mycobacterium.</title>
        <authorList>
            <person name="Tarcisio F."/>
            <person name="Conor M."/>
            <person name="Antonella G."/>
            <person name="Elisabetta G."/>
            <person name="Giulia F.S."/>
            <person name="Sara T."/>
            <person name="Anna F."/>
            <person name="Clotilde B."/>
            <person name="Roberto B."/>
            <person name="Veronica D.S."/>
            <person name="Fabio R."/>
            <person name="Monica P."/>
            <person name="Olivier J."/>
            <person name="Enrico T."/>
            <person name="Nicola S."/>
        </authorList>
    </citation>
    <scope>NUCLEOTIDE SEQUENCE [LARGE SCALE GENOMIC DNA]</scope>
    <source>
        <strain evidence="2 3">DSM 45166</strain>
    </source>
</reference>
<dbReference type="AlphaFoldDB" id="A0A1X1YLB6"/>
<evidence type="ECO:0000313" key="3">
    <source>
        <dbReference type="Proteomes" id="UP000193487"/>
    </source>
</evidence>
<feature type="compositionally biased region" description="Basic residues" evidence="1">
    <location>
        <begin position="22"/>
        <end position="37"/>
    </location>
</feature>
<organism evidence="2 3">
    <name type="scientific">Mycobacterium kyorinense</name>
    <dbReference type="NCBI Taxonomy" id="487514"/>
    <lineage>
        <taxon>Bacteria</taxon>
        <taxon>Bacillati</taxon>
        <taxon>Actinomycetota</taxon>
        <taxon>Actinomycetes</taxon>
        <taxon>Mycobacteriales</taxon>
        <taxon>Mycobacteriaceae</taxon>
        <taxon>Mycobacterium</taxon>
    </lineage>
</organism>
<evidence type="ECO:0000256" key="1">
    <source>
        <dbReference type="SAM" id="MobiDB-lite"/>
    </source>
</evidence>
<protein>
    <submittedName>
        <fullName evidence="2">Uncharacterized protein</fullName>
    </submittedName>
</protein>
<comment type="caution">
    <text evidence="2">The sequence shown here is derived from an EMBL/GenBank/DDBJ whole genome shotgun (WGS) entry which is preliminary data.</text>
</comment>
<dbReference type="EMBL" id="LQPE01000005">
    <property type="protein sequence ID" value="ORW11898.1"/>
    <property type="molecule type" value="Genomic_DNA"/>
</dbReference>